<accession>A0ABP7AR83</accession>
<evidence type="ECO:0000313" key="4">
    <source>
        <dbReference type="Proteomes" id="UP001500711"/>
    </source>
</evidence>
<name>A0ABP7AR83_9PSEU</name>
<keyword evidence="1" id="KW-0238">DNA-binding</keyword>
<protein>
    <recommendedName>
        <fullName evidence="2">Cas12f1-like TNB domain-containing protein</fullName>
    </recommendedName>
</protein>
<sequence>MIAKNLVAVAQRTGRGIALEDLSGIRGRVRPRRNQRAVHASWSFHQLGAFIEYKARRAGVRVITVDARFTSQLCPDCGYTARNNRFSRDGFGCRMCGLAGPADHVAGINVRNRARLSVGTCQRARTCRLKADG</sequence>
<organism evidence="3 4">
    <name type="scientific">Lentzea roselyniae</name>
    <dbReference type="NCBI Taxonomy" id="531940"/>
    <lineage>
        <taxon>Bacteria</taxon>
        <taxon>Bacillati</taxon>
        <taxon>Actinomycetota</taxon>
        <taxon>Actinomycetes</taxon>
        <taxon>Pseudonocardiales</taxon>
        <taxon>Pseudonocardiaceae</taxon>
        <taxon>Lentzea</taxon>
    </lineage>
</organism>
<dbReference type="EMBL" id="BAABBE010000006">
    <property type="protein sequence ID" value="GAA3638335.1"/>
    <property type="molecule type" value="Genomic_DNA"/>
</dbReference>
<dbReference type="Pfam" id="PF07282">
    <property type="entry name" value="Cas12f1-like_TNB"/>
    <property type="match status" value="1"/>
</dbReference>
<evidence type="ECO:0000256" key="1">
    <source>
        <dbReference type="ARBA" id="ARBA00023125"/>
    </source>
</evidence>
<dbReference type="InterPro" id="IPR010095">
    <property type="entry name" value="Cas12f1-like_TNB"/>
</dbReference>
<dbReference type="NCBIfam" id="TIGR01766">
    <property type="entry name" value="IS200/IS605 family accessory protein TnpB-like domain"/>
    <property type="match status" value="1"/>
</dbReference>
<dbReference type="Proteomes" id="UP001500711">
    <property type="component" value="Unassembled WGS sequence"/>
</dbReference>
<keyword evidence="4" id="KW-1185">Reference proteome</keyword>
<evidence type="ECO:0000259" key="2">
    <source>
        <dbReference type="Pfam" id="PF07282"/>
    </source>
</evidence>
<evidence type="ECO:0000313" key="3">
    <source>
        <dbReference type="EMBL" id="GAA3638335.1"/>
    </source>
</evidence>
<comment type="caution">
    <text evidence="3">The sequence shown here is derived from an EMBL/GenBank/DDBJ whole genome shotgun (WGS) entry which is preliminary data.</text>
</comment>
<reference evidence="4" key="1">
    <citation type="journal article" date="2019" name="Int. J. Syst. Evol. Microbiol.">
        <title>The Global Catalogue of Microorganisms (GCM) 10K type strain sequencing project: providing services to taxonomists for standard genome sequencing and annotation.</title>
        <authorList>
            <consortium name="The Broad Institute Genomics Platform"/>
            <consortium name="The Broad Institute Genome Sequencing Center for Infectious Disease"/>
            <person name="Wu L."/>
            <person name="Ma J."/>
        </authorList>
    </citation>
    <scope>NUCLEOTIDE SEQUENCE [LARGE SCALE GENOMIC DNA]</scope>
    <source>
        <strain evidence="4">JCM 17494</strain>
    </source>
</reference>
<gene>
    <name evidence="3" type="ORF">GCM10022267_26020</name>
</gene>
<proteinExistence type="predicted"/>
<feature type="domain" description="Cas12f1-like TNB" evidence="2">
    <location>
        <begin position="44"/>
        <end position="110"/>
    </location>
</feature>